<dbReference type="GO" id="GO:0008033">
    <property type="term" value="P:tRNA processing"/>
    <property type="evidence" value="ECO:0007669"/>
    <property type="project" value="UniProtKB-KW"/>
</dbReference>
<evidence type="ECO:0000256" key="6">
    <source>
        <dbReference type="ARBA" id="ARBA00022490"/>
    </source>
</evidence>
<evidence type="ECO:0000256" key="11">
    <source>
        <dbReference type="ARBA" id="ARBA00022723"/>
    </source>
</evidence>
<proteinExistence type="inferred from homology"/>
<feature type="compositionally biased region" description="Basic residues" evidence="18">
    <location>
        <begin position="730"/>
        <end position="741"/>
    </location>
</feature>
<evidence type="ECO:0000256" key="17">
    <source>
        <dbReference type="ARBA" id="ARBA00023136"/>
    </source>
</evidence>
<dbReference type="InterPro" id="IPR019307">
    <property type="entry name" value="RNA-bd_AU-1/RNase_E/G"/>
</dbReference>
<dbReference type="PANTHER" id="PTHR30001">
    <property type="entry name" value="RIBONUCLEASE"/>
    <property type="match status" value="1"/>
</dbReference>
<accession>E6Q7J4</accession>
<feature type="compositionally biased region" description="Basic residues" evidence="18">
    <location>
        <begin position="906"/>
        <end position="920"/>
    </location>
</feature>
<keyword evidence="15" id="KW-0460">Magnesium</keyword>
<keyword evidence="17" id="KW-0472">Membrane</keyword>
<sequence length="920" mass="98142">MRNEILISSDPWENRVAIMEDGELAELYIEREEKVIGSIYKGKVHNVLPGMGAAFVDIGLGRNAFLYVDDINKQPLNIGDVEITQGHSGFTIGEKVKRNDEILVQIVKEPRGLKGARISTNISLPGRYLILMPTGKYSGVSRKIESATERERLKKVMQRIRPEGMATVVRTAATGVSDAELMADLGVLIRMWHGILEVFKRAQAPSLLHKDMNLVFKAARDFVTADVDKVYIDNEEEHRKVREFLQLLGPQYLDRIEHYNGGRSLFHDYGIDTEIERLMNPKINLPSGGSIVIETTEALTVIDVNSGKFTGGKNLEDTIGKTNVEAAAEIARQVRLRDIGGIIVVDFIDMGSESARNKVLKTLEDGLRRDRTRATIQSFSNLGLLEFTRKRVGKDLAGQLRGTCPTCAGIGTVMSPQSIAIEALRHLRAHAVDDKHRHAVIEAAPSVAAQLEFWYEDECAQLAKDLGITVHVRASAAIHPERTRTDFRAAAPVGDGRVRVGDEVEVQLLPGRLPNATSAAALVGDRIVEVENAANHSGNAAKIRILDIDDADDYVVADLISAGAAAVADESGKRRRAGAGRAKKRRGPLSAAEQTAQLKELAAEAASSAQARPPIGITTITEEEEAADTALAAEVKGEQSAAAIVIAEDGAIAAGAPESHEKRRRRRRGRRGRGRASGASDSTQPQAMPAGAPMHAEADDEDDEDVQPESIPPIGGVGAIPGVPGAESGRRRRRRRGRRGRGGAGAGAPGTGAPVPDRSLFRVGSDGSAQPTGRVVPPEPSRAIARYSAPTPPAVEPPPPHLRAPHEEPQPTKPARARRPRVSKVTAEIPAVQRAALPAPAAAPAPAEKPAAKRTATKKATAPKAAAVKKSATGAKKAPAKKAASTTKKAPAKKAGAKKSPAASGAKKKTSASAARKKSS</sequence>
<keyword evidence="5" id="KW-1003">Cell membrane</keyword>
<feature type="compositionally biased region" description="Basic residues" evidence="18">
    <location>
        <begin position="573"/>
        <end position="587"/>
    </location>
</feature>
<keyword evidence="12" id="KW-0699">rRNA-binding</keyword>
<dbReference type="GO" id="GO:0046872">
    <property type="term" value="F:metal ion binding"/>
    <property type="evidence" value="ECO:0007669"/>
    <property type="project" value="UniProtKB-KW"/>
</dbReference>
<keyword evidence="11" id="KW-0479">Metal-binding</keyword>
<feature type="compositionally biased region" description="Low complexity" evidence="18">
    <location>
        <begin position="835"/>
        <end position="849"/>
    </location>
</feature>
<evidence type="ECO:0000256" key="9">
    <source>
        <dbReference type="ARBA" id="ARBA00022694"/>
    </source>
</evidence>
<evidence type="ECO:0000313" key="20">
    <source>
        <dbReference type="EMBL" id="CBI03169.1"/>
    </source>
</evidence>
<name>E6Q7J4_9ZZZZ</name>
<keyword evidence="8" id="KW-0698">rRNA processing</keyword>
<dbReference type="Pfam" id="PF10150">
    <property type="entry name" value="RNase_E_G"/>
    <property type="match status" value="1"/>
</dbReference>
<dbReference type="InterPro" id="IPR012340">
    <property type="entry name" value="NA-bd_OB-fold"/>
</dbReference>
<dbReference type="InterPro" id="IPR003029">
    <property type="entry name" value="S1_domain"/>
</dbReference>
<comment type="cofactor">
    <cofactor evidence="1">
        <name>Mg(2+)</name>
        <dbReference type="ChEBI" id="CHEBI:18420"/>
    </cofactor>
</comment>
<dbReference type="AlphaFoldDB" id="E6Q7J4"/>
<dbReference type="GO" id="GO:0004519">
    <property type="term" value="F:endonuclease activity"/>
    <property type="evidence" value="ECO:0007669"/>
    <property type="project" value="UniProtKB-KW"/>
</dbReference>
<gene>
    <name evidence="20" type="ORF">CARN4_0060</name>
</gene>
<dbReference type="Pfam" id="PF20833">
    <property type="entry name" value="RNase_E_G_Thio"/>
    <property type="match status" value="1"/>
</dbReference>
<evidence type="ECO:0000256" key="4">
    <source>
        <dbReference type="ARBA" id="ARBA00017719"/>
    </source>
</evidence>
<evidence type="ECO:0000256" key="13">
    <source>
        <dbReference type="ARBA" id="ARBA00022759"/>
    </source>
</evidence>
<dbReference type="EMBL" id="CABO01000050">
    <property type="protein sequence ID" value="CBI03169.1"/>
    <property type="molecule type" value="Genomic_DNA"/>
</dbReference>
<feature type="compositionally biased region" description="Low complexity" evidence="18">
    <location>
        <begin position="858"/>
        <end position="889"/>
    </location>
</feature>
<reference evidence="20" key="1">
    <citation type="submission" date="2009-10" db="EMBL/GenBank/DDBJ databases">
        <title>Diversity of trophic interactions inside an arsenic-rich microbial ecosystem.</title>
        <authorList>
            <person name="Bertin P.N."/>
            <person name="Heinrich-Salmeron A."/>
            <person name="Pelletier E."/>
            <person name="Goulhen-Chollet F."/>
            <person name="Arsene-Ploetze F."/>
            <person name="Gallien S."/>
            <person name="Calteau A."/>
            <person name="Vallenet D."/>
            <person name="Casiot C."/>
            <person name="Chane-Woon-Ming B."/>
            <person name="Giloteaux L."/>
            <person name="Barakat M."/>
            <person name="Bonnefoy V."/>
            <person name="Bruneel O."/>
            <person name="Chandler M."/>
            <person name="Cleiss J."/>
            <person name="Duran R."/>
            <person name="Elbaz-Poulichet F."/>
            <person name="Fonknechten N."/>
            <person name="Lauga B."/>
            <person name="Mornico D."/>
            <person name="Ortet P."/>
            <person name="Schaeffer C."/>
            <person name="Siguier P."/>
            <person name="Alexander Thil Smith A."/>
            <person name="Van Dorsselaer A."/>
            <person name="Weissenbach J."/>
            <person name="Medigue C."/>
            <person name="Le Paslier D."/>
        </authorList>
    </citation>
    <scope>NUCLEOTIDE SEQUENCE</scope>
</reference>
<dbReference type="Gene3D" id="2.40.50.140">
    <property type="entry name" value="Nucleic acid-binding proteins"/>
    <property type="match status" value="1"/>
</dbReference>
<keyword evidence="9" id="KW-0819">tRNA processing</keyword>
<evidence type="ECO:0000256" key="14">
    <source>
        <dbReference type="ARBA" id="ARBA00022801"/>
    </source>
</evidence>
<feature type="compositionally biased region" description="Basic residues" evidence="18">
    <location>
        <begin position="662"/>
        <end position="674"/>
    </location>
</feature>
<evidence type="ECO:0000256" key="7">
    <source>
        <dbReference type="ARBA" id="ARBA00022519"/>
    </source>
</evidence>
<dbReference type="GO" id="GO:0006364">
    <property type="term" value="P:rRNA processing"/>
    <property type="evidence" value="ECO:0007669"/>
    <property type="project" value="UniProtKB-KW"/>
</dbReference>
<dbReference type="InterPro" id="IPR048583">
    <property type="entry name" value="RNase_E_G_thioredoxin-like"/>
</dbReference>
<protein>
    <recommendedName>
        <fullName evidence="4">Ribonuclease G</fullName>
    </recommendedName>
</protein>
<feature type="region of interest" description="Disordered" evidence="18">
    <location>
        <begin position="571"/>
        <end position="592"/>
    </location>
</feature>
<evidence type="ECO:0000256" key="1">
    <source>
        <dbReference type="ARBA" id="ARBA00001946"/>
    </source>
</evidence>
<feature type="compositionally biased region" description="Pro residues" evidence="18">
    <location>
        <begin position="790"/>
        <end position="802"/>
    </location>
</feature>
<dbReference type="SUPFAM" id="SSF50249">
    <property type="entry name" value="Nucleic acid-binding proteins"/>
    <property type="match status" value="1"/>
</dbReference>
<keyword evidence="10" id="KW-0540">Nuclease</keyword>
<comment type="similarity">
    <text evidence="3">Belongs to the RNase E/G family. RNase G subfamily.</text>
</comment>
<dbReference type="PROSITE" id="PS50126">
    <property type="entry name" value="S1"/>
    <property type="match status" value="1"/>
</dbReference>
<evidence type="ECO:0000259" key="19">
    <source>
        <dbReference type="PROSITE" id="PS50126"/>
    </source>
</evidence>
<keyword evidence="16" id="KW-0694">RNA-binding</keyword>
<dbReference type="GO" id="GO:0016787">
    <property type="term" value="F:hydrolase activity"/>
    <property type="evidence" value="ECO:0007669"/>
    <property type="project" value="UniProtKB-KW"/>
</dbReference>
<evidence type="ECO:0000256" key="18">
    <source>
        <dbReference type="SAM" id="MobiDB-lite"/>
    </source>
</evidence>
<evidence type="ECO:0000256" key="2">
    <source>
        <dbReference type="ARBA" id="ARBA00004496"/>
    </source>
</evidence>
<keyword evidence="13" id="KW-0255">Endonuclease</keyword>
<dbReference type="GO" id="GO:0004540">
    <property type="term" value="F:RNA nuclease activity"/>
    <property type="evidence" value="ECO:0007669"/>
    <property type="project" value="InterPro"/>
</dbReference>
<dbReference type="GO" id="GO:0019843">
    <property type="term" value="F:rRNA binding"/>
    <property type="evidence" value="ECO:0007669"/>
    <property type="project" value="UniProtKB-KW"/>
</dbReference>
<feature type="domain" description="S1 motif" evidence="19">
    <location>
        <begin position="37"/>
        <end position="97"/>
    </location>
</feature>
<dbReference type="NCBIfam" id="TIGR00757">
    <property type="entry name" value="RNaseEG"/>
    <property type="match status" value="1"/>
</dbReference>
<organism evidence="20">
    <name type="scientific">mine drainage metagenome</name>
    <dbReference type="NCBI Taxonomy" id="410659"/>
    <lineage>
        <taxon>unclassified sequences</taxon>
        <taxon>metagenomes</taxon>
        <taxon>ecological metagenomes</taxon>
    </lineage>
</organism>
<evidence type="ECO:0000256" key="3">
    <source>
        <dbReference type="ARBA" id="ARBA00005663"/>
    </source>
</evidence>
<evidence type="ECO:0000256" key="12">
    <source>
        <dbReference type="ARBA" id="ARBA00022730"/>
    </source>
</evidence>
<keyword evidence="7" id="KW-0997">Cell inner membrane</keyword>
<evidence type="ECO:0000256" key="16">
    <source>
        <dbReference type="ARBA" id="ARBA00022884"/>
    </source>
</evidence>
<dbReference type="CDD" id="cd04453">
    <property type="entry name" value="S1_RNase_E"/>
    <property type="match status" value="1"/>
</dbReference>
<keyword evidence="6" id="KW-0963">Cytoplasm</keyword>
<evidence type="ECO:0000256" key="15">
    <source>
        <dbReference type="ARBA" id="ARBA00022842"/>
    </source>
</evidence>
<dbReference type="GO" id="GO:0005737">
    <property type="term" value="C:cytoplasm"/>
    <property type="evidence" value="ECO:0007669"/>
    <property type="project" value="UniProtKB-SubCell"/>
</dbReference>
<dbReference type="Gene3D" id="3.40.1260.20">
    <property type="entry name" value="Ribonuclease E, catalytic domain"/>
    <property type="match status" value="1"/>
</dbReference>
<feature type="compositionally biased region" description="Acidic residues" evidence="18">
    <location>
        <begin position="698"/>
        <end position="707"/>
    </location>
</feature>
<evidence type="ECO:0000256" key="10">
    <source>
        <dbReference type="ARBA" id="ARBA00022722"/>
    </source>
</evidence>
<feature type="region of interest" description="Disordered" evidence="18">
    <location>
        <begin position="655"/>
        <end position="920"/>
    </location>
</feature>
<dbReference type="SMART" id="SM00316">
    <property type="entry name" value="S1"/>
    <property type="match status" value="1"/>
</dbReference>
<evidence type="ECO:0000256" key="5">
    <source>
        <dbReference type="ARBA" id="ARBA00022475"/>
    </source>
</evidence>
<evidence type="ECO:0000256" key="8">
    <source>
        <dbReference type="ARBA" id="ARBA00022552"/>
    </source>
</evidence>
<comment type="caution">
    <text evidence="20">The sequence shown here is derived from an EMBL/GenBank/DDBJ whole genome shotgun (WGS) entry which is preliminary data.</text>
</comment>
<dbReference type="PANTHER" id="PTHR30001:SF1">
    <property type="entry name" value="RIBONUCLEASE E_G-LIKE PROTEIN, CHLOROPLASTIC"/>
    <property type="match status" value="1"/>
</dbReference>
<keyword evidence="14 20" id="KW-0378">Hydrolase</keyword>
<comment type="subcellular location">
    <subcellularLocation>
        <location evidence="2">Cytoplasm</location>
    </subcellularLocation>
</comment>
<dbReference type="InterPro" id="IPR004659">
    <property type="entry name" value="RNase_E/G"/>
</dbReference>